<dbReference type="eggNOG" id="COG2226">
    <property type="taxonomic scope" value="Bacteria"/>
</dbReference>
<dbReference type="Proteomes" id="UP000000718">
    <property type="component" value="Chromosome"/>
</dbReference>
<dbReference type="AlphaFoldDB" id="B5YIB3"/>
<dbReference type="EMBL" id="CP001147">
    <property type="protein sequence ID" value="ACI21792.1"/>
    <property type="molecule type" value="Genomic_DNA"/>
</dbReference>
<evidence type="ECO:0000313" key="3">
    <source>
        <dbReference type="Proteomes" id="UP000000718"/>
    </source>
</evidence>
<accession>B5YIB3</accession>
<feature type="domain" description="Methyltransferase" evidence="1">
    <location>
        <begin position="52"/>
        <end position="138"/>
    </location>
</feature>
<dbReference type="HOGENOM" id="CLU_099766_0_0_0"/>
<dbReference type="PATRIC" id="fig|289376.4.peg.1909"/>
<dbReference type="Pfam" id="PF13649">
    <property type="entry name" value="Methyltransf_25"/>
    <property type="match status" value="1"/>
</dbReference>
<dbReference type="KEGG" id="tye:THEYE_A1954"/>
<dbReference type="SUPFAM" id="SSF53335">
    <property type="entry name" value="S-adenosyl-L-methionine-dependent methyltransferases"/>
    <property type="match status" value="1"/>
</dbReference>
<dbReference type="GO" id="GO:0008168">
    <property type="term" value="F:methyltransferase activity"/>
    <property type="evidence" value="ECO:0000318"/>
    <property type="project" value="GO_Central"/>
</dbReference>
<organism evidence="2 3">
    <name type="scientific">Thermodesulfovibrio yellowstonii (strain ATCC 51303 / DSM 11347 / YP87)</name>
    <dbReference type="NCBI Taxonomy" id="289376"/>
    <lineage>
        <taxon>Bacteria</taxon>
        <taxon>Pseudomonadati</taxon>
        <taxon>Nitrospirota</taxon>
        <taxon>Thermodesulfovibrionia</taxon>
        <taxon>Thermodesulfovibrionales</taxon>
        <taxon>Thermodesulfovibrionaceae</taxon>
        <taxon>Thermodesulfovibrio</taxon>
    </lineage>
</organism>
<protein>
    <recommendedName>
        <fullName evidence="1">Methyltransferase domain-containing protein</fullName>
    </recommendedName>
</protein>
<evidence type="ECO:0000313" key="2">
    <source>
        <dbReference type="EMBL" id="ACI21792.1"/>
    </source>
</evidence>
<reference evidence="3" key="1">
    <citation type="submission" date="2008-08" db="EMBL/GenBank/DDBJ databases">
        <title>The complete genome sequence of Thermodesulfovibrio yellowstonii strain ATCC 51303 / DSM 11347 / YP87.</title>
        <authorList>
            <person name="Dodson R.J."/>
            <person name="Durkin A.S."/>
            <person name="Wu M."/>
            <person name="Eisen J."/>
            <person name="Sutton G."/>
        </authorList>
    </citation>
    <scope>NUCLEOTIDE SEQUENCE [LARGE SCALE GENOMIC DNA]</scope>
    <source>
        <strain evidence="3">ATCC 51303 / DSM 11347 / YP87</strain>
    </source>
</reference>
<keyword evidence="3" id="KW-1185">Reference proteome</keyword>
<dbReference type="InParanoid" id="B5YIB3"/>
<dbReference type="RefSeq" id="WP_012546497.1">
    <property type="nucleotide sequence ID" value="NC_011296.1"/>
</dbReference>
<dbReference type="STRING" id="289376.THEYE_A1954"/>
<dbReference type="CDD" id="cd02440">
    <property type="entry name" value="AdoMet_MTases"/>
    <property type="match status" value="1"/>
</dbReference>
<dbReference type="EnsemblBacteria" id="ACI21792">
    <property type="protein sequence ID" value="ACI21792"/>
    <property type="gene ID" value="THEYE_A1954"/>
</dbReference>
<sequence length="198" mass="22945">MDELAKEYVIDFFTKRLIHFKDSPESVGWTAKGQLLRYEAVVELINPEGKSILDFGCGKGDFYGFLKQRGIKCDYTGIDINPSLIEVAIKNYPETVFYVKDIEREPLDRDFNYTLAIGVFNLAVQDIKELMQRCLEILFQHTNEKLILTCLNKKTKLKDIGVTYFAIEELEKISKKLTNRYQIVDNLIEGDLFLILNK</sequence>
<dbReference type="InterPro" id="IPR029063">
    <property type="entry name" value="SAM-dependent_MTases_sf"/>
</dbReference>
<dbReference type="Gene3D" id="3.40.50.150">
    <property type="entry name" value="Vaccinia Virus protein VP39"/>
    <property type="match status" value="1"/>
</dbReference>
<reference evidence="2 3" key="2">
    <citation type="journal article" date="2015" name="Genome Announc.">
        <title>Genome Sequence of the Sulfate-Reducing Thermophilic Bacterium Thermodesulfovibrio yellowstonii Strain DSM 11347T (Phylum Nitrospirae).</title>
        <authorList>
            <person name="Bhatnagar S."/>
            <person name="Badger J.H."/>
            <person name="Madupu R."/>
            <person name="Khouri H.M."/>
            <person name="O'Connor E.M."/>
            <person name="Robb F.T."/>
            <person name="Ward N.L."/>
            <person name="Eisen J.A."/>
        </authorList>
    </citation>
    <scope>NUCLEOTIDE SEQUENCE [LARGE SCALE GENOMIC DNA]</scope>
    <source>
        <strain evidence="3">ATCC 51303 / DSM 11347 / YP87</strain>
    </source>
</reference>
<gene>
    <name evidence="2" type="ordered locus">THEYE_A1954</name>
</gene>
<proteinExistence type="predicted"/>
<evidence type="ECO:0000259" key="1">
    <source>
        <dbReference type="Pfam" id="PF13649"/>
    </source>
</evidence>
<dbReference type="InterPro" id="IPR041698">
    <property type="entry name" value="Methyltransf_25"/>
</dbReference>
<dbReference type="OrthoDB" id="9800454at2"/>
<name>B5YIB3_THEYD</name>